<evidence type="ECO:0000256" key="1">
    <source>
        <dbReference type="SAM" id="SignalP"/>
    </source>
</evidence>
<reference evidence="3" key="2">
    <citation type="submission" date="2020-10" db="UniProtKB">
        <authorList>
            <consortium name="WormBaseParasite"/>
        </authorList>
    </citation>
    <scope>IDENTIFICATION</scope>
</reference>
<evidence type="ECO:0000313" key="2">
    <source>
        <dbReference type="Proteomes" id="UP000492821"/>
    </source>
</evidence>
<proteinExistence type="predicted"/>
<dbReference type="AlphaFoldDB" id="A0A7E4V6W9"/>
<accession>A0A7E4V6W9</accession>
<organism evidence="2 3">
    <name type="scientific">Panagrellus redivivus</name>
    <name type="common">Microworm</name>
    <dbReference type="NCBI Taxonomy" id="6233"/>
    <lineage>
        <taxon>Eukaryota</taxon>
        <taxon>Metazoa</taxon>
        <taxon>Ecdysozoa</taxon>
        <taxon>Nematoda</taxon>
        <taxon>Chromadorea</taxon>
        <taxon>Rhabditida</taxon>
        <taxon>Tylenchina</taxon>
        <taxon>Panagrolaimomorpha</taxon>
        <taxon>Panagrolaimoidea</taxon>
        <taxon>Panagrolaimidae</taxon>
        <taxon>Panagrellus</taxon>
    </lineage>
</organism>
<keyword evidence="1" id="KW-0732">Signal</keyword>
<feature type="chain" id="PRO_5028945018" evidence="1">
    <location>
        <begin position="25"/>
        <end position="84"/>
    </location>
</feature>
<dbReference type="WBParaSite" id="Pan_g17324.t1">
    <property type="protein sequence ID" value="Pan_g17324.t1"/>
    <property type="gene ID" value="Pan_g17324"/>
</dbReference>
<keyword evidence="2" id="KW-1185">Reference proteome</keyword>
<sequence length="84" mass="9464">MVHLGTVTTLATVIFSVLIAIISAQGYEPYGYGSGQANFAPDQFFESFREQNPIYNRALRSNGKPTFIRFGKRSFAYPNKPAYY</sequence>
<dbReference type="Proteomes" id="UP000492821">
    <property type="component" value="Unassembled WGS sequence"/>
</dbReference>
<name>A0A7E4V6W9_PANRE</name>
<evidence type="ECO:0000313" key="3">
    <source>
        <dbReference type="WBParaSite" id="Pan_g17324.t1"/>
    </source>
</evidence>
<protein>
    <submittedName>
        <fullName evidence="3">Uncharacterized protein</fullName>
    </submittedName>
</protein>
<reference evidence="2" key="1">
    <citation type="journal article" date="2013" name="Genetics">
        <title>The draft genome and transcriptome of Panagrellus redivivus are shaped by the harsh demands of a free-living lifestyle.</title>
        <authorList>
            <person name="Srinivasan J."/>
            <person name="Dillman A.R."/>
            <person name="Macchietto M.G."/>
            <person name="Heikkinen L."/>
            <person name="Lakso M."/>
            <person name="Fracchia K.M."/>
            <person name="Antoshechkin I."/>
            <person name="Mortazavi A."/>
            <person name="Wong G."/>
            <person name="Sternberg P.W."/>
        </authorList>
    </citation>
    <scope>NUCLEOTIDE SEQUENCE [LARGE SCALE GENOMIC DNA]</scope>
    <source>
        <strain evidence="2">MT8872</strain>
    </source>
</reference>
<feature type="signal peptide" evidence="1">
    <location>
        <begin position="1"/>
        <end position="24"/>
    </location>
</feature>